<dbReference type="PROSITE" id="PS51462">
    <property type="entry name" value="NUDIX"/>
    <property type="match status" value="1"/>
</dbReference>
<dbReference type="Proteomes" id="UP000076586">
    <property type="component" value="Unassembled WGS sequence"/>
</dbReference>
<dbReference type="InterPro" id="IPR036388">
    <property type="entry name" value="WH-like_DNA-bd_sf"/>
</dbReference>
<dbReference type="SUPFAM" id="SSF55811">
    <property type="entry name" value="Nudix"/>
    <property type="match status" value="1"/>
</dbReference>
<sequence length="235" mass="27145">MSEKNGIVNLYEQNDRFYVAVDCIIFGFHQGTLKLLLIKRKFDPCKGEWSLMGGFLNKDESIDAAAERVLQDLTGLENVYMEQIGIFGELDRDPGERVLSAAYYALINIDDYDKELAASHNAVWVPITEIPDLIFDHNKMVRIAQKQLKRKAAVEPIGFNLLPELFTLPQLQSLYEAIFGDTLDKRNFRKKLLAMDVFEKTEEKDKSNSKRGAYYYRFDYDKYTELVQSGLRFAL</sequence>
<dbReference type="SUPFAM" id="SSF46785">
    <property type="entry name" value="Winged helix' DNA-binding domain"/>
    <property type="match status" value="1"/>
</dbReference>
<dbReference type="InterPro" id="IPR054105">
    <property type="entry name" value="WHD_NrtR"/>
</dbReference>
<dbReference type="Gene3D" id="3.90.79.10">
    <property type="entry name" value="Nucleoside Triphosphate Pyrophosphohydrolase"/>
    <property type="match status" value="1"/>
</dbReference>
<dbReference type="InterPro" id="IPR000086">
    <property type="entry name" value="NUDIX_hydrolase_dom"/>
</dbReference>
<dbReference type="EMBL" id="BDCR01000002">
    <property type="protein sequence ID" value="GAT62667.1"/>
    <property type="molecule type" value="Genomic_DNA"/>
</dbReference>
<evidence type="ECO:0000259" key="1">
    <source>
        <dbReference type="PROSITE" id="PS51462"/>
    </source>
</evidence>
<keyword evidence="3" id="KW-1185">Reference proteome</keyword>
<accession>A0A161LEG9</accession>
<feature type="domain" description="Nudix hydrolase" evidence="1">
    <location>
        <begin position="16"/>
        <end position="149"/>
    </location>
</feature>
<dbReference type="InterPro" id="IPR015797">
    <property type="entry name" value="NUDIX_hydrolase-like_dom_sf"/>
</dbReference>
<dbReference type="PANTHER" id="PTHR43736">
    <property type="entry name" value="ADP-RIBOSE PYROPHOSPHATASE"/>
    <property type="match status" value="1"/>
</dbReference>
<dbReference type="Pfam" id="PF21906">
    <property type="entry name" value="WHD_NrtR"/>
    <property type="match status" value="1"/>
</dbReference>
<reference evidence="3" key="2">
    <citation type="journal article" date="2017" name="Genome Announc.">
        <title>Draft genome sequence of Paludibacter jiangxiensis NM7(T), a propionate-producing fermentative bacterium.</title>
        <authorList>
            <person name="Qiu Y.-L."/>
            <person name="Tourlousse D.M."/>
            <person name="Matsuura N."/>
            <person name="Ohashi A."/>
            <person name="Sekiguchi Y."/>
        </authorList>
    </citation>
    <scope>NUCLEOTIDE SEQUENCE [LARGE SCALE GENOMIC DNA]</scope>
    <source>
        <strain evidence="3">NM7</strain>
    </source>
</reference>
<gene>
    <name evidence="2" type="ORF">PJIAN_2227</name>
</gene>
<proteinExistence type="predicted"/>
<name>A0A161LEG9_9BACT</name>
<dbReference type="CDD" id="cd18873">
    <property type="entry name" value="NUDIX_NadM_like"/>
    <property type="match status" value="1"/>
</dbReference>
<organism evidence="2 3">
    <name type="scientific">Paludibacter jiangxiensis</name>
    <dbReference type="NCBI Taxonomy" id="681398"/>
    <lineage>
        <taxon>Bacteria</taxon>
        <taxon>Pseudomonadati</taxon>
        <taxon>Bacteroidota</taxon>
        <taxon>Bacteroidia</taxon>
        <taxon>Bacteroidales</taxon>
        <taxon>Paludibacteraceae</taxon>
        <taxon>Paludibacter</taxon>
    </lineage>
</organism>
<dbReference type="Pfam" id="PF00293">
    <property type="entry name" value="NUDIX"/>
    <property type="match status" value="1"/>
</dbReference>
<reference evidence="3" key="1">
    <citation type="submission" date="2016-04" db="EMBL/GenBank/DDBJ databases">
        <title>Draft genome sequence of Paludibacter jiangxiensis strain NM7.</title>
        <authorList>
            <person name="Qiu Y."/>
            <person name="Matsuura N."/>
            <person name="Ohashi A."/>
            <person name="Tourlousse M.D."/>
            <person name="Sekiguchi Y."/>
        </authorList>
    </citation>
    <scope>NUCLEOTIDE SEQUENCE [LARGE SCALE GENOMIC DNA]</scope>
    <source>
        <strain evidence="3">NM7</strain>
    </source>
</reference>
<dbReference type="STRING" id="681398.PJIAN_2227"/>
<comment type="caution">
    <text evidence="2">The sequence shown here is derived from an EMBL/GenBank/DDBJ whole genome shotgun (WGS) entry which is preliminary data.</text>
</comment>
<dbReference type="AlphaFoldDB" id="A0A161LEG9"/>
<evidence type="ECO:0000313" key="3">
    <source>
        <dbReference type="Proteomes" id="UP000076586"/>
    </source>
</evidence>
<evidence type="ECO:0000313" key="2">
    <source>
        <dbReference type="EMBL" id="GAT62667.1"/>
    </source>
</evidence>
<dbReference type="Gene3D" id="1.10.10.10">
    <property type="entry name" value="Winged helix-like DNA-binding domain superfamily/Winged helix DNA-binding domain"/>
    <property type="match status" value="1"/>
</dbReference>
<dbReference type="PANTHER" id="PTHR43736:SF1">
    <property type="entry name" value="DIHYDRONEOPTERIN TRIPHOSPHATE DIPHOSPHATASE"/>
    <property type="match status" value="1"/>
</dbReference>
<protein>
    <submittedName>
        <fullName evidence="2">ADP-ribose pyrophosphatase YjhB, NUDIX family</fullName>
    </submittedName>
</protein>
<dbReference type="InterPro" id="IPR036390">
    <property type="entry name" value="WH_DNA-bd_sf"/>
</dbReference>